<evidence type="ECO:0008006" key="4">
    <source>
        <dbReference type="Google" id="ProtNLM"/>
    </source>
</evidence>
<protein>
    <recommendedName>
        <fullName evidence="4">DUF1439 domain-containing protein</fullName>
    </recommendedName>
</protein>
<feature type="signal peptide" evidence="1">
    <location>
        <begin position="1"/>
        <end position="21"/>
    </location>
</feature>
<evidence type="ECO:0000313" key="3">
    <source>
        <dbReference type="Proteomes" id="UP001520878"/>
    </source>
</evidence>
<feature type="chain" id="PRO_5045050715" description="DUF1439 domain-containing protein" evidence="1">
    <location>
        <begin position="22"/>
        <end position="174"/>
    </location>
</feature>
<gene>
    <name evidence="2" type="ORF">LJ739_15135</name>
</gene>
<accession>A0ABS8GBW7</accession>
<dbReference type="Proteomes" id="UP001520878">
    <property type="component" value="Unassembled WGS sequence"/>
</dbReference>
<keyword evidence="1" id="KW-0732">Signal</keyword>
<organism evidence="2 3">
    <name type="scientific">Fluctibacter halophilus</name>
    <dbReference type="NCBI Taxonomy" id="226011"/>
    <lineage>
        <taxon>Bacteria</taxon>
        <taxon>Pseudomonadati</taxon>
        <taxon>Pseudomonadota</taxon>
        <taxon>Gammaproteobacteria</taxon>
        <taxon>Alteromonadales</taxon>
        <taxon>Alteromonadaceae</taxon>
        <taxon>Fluctibacter</taxon>
    </lineage>
</organism>
<name>A0ABS8GBW7_9ALTE</name>
<evidence type="ECO:0000256" key="1">
    <source>
        <dbReference type="SAM" id="SignalP"/>
    </source>
</evidence>
<dbReference type="EMBL" id="JAJEWP010000005">
    <property type="protein sequence ID" value="MCC2617586.1"/>
    <property type="molecule type" value="Genomic_DNA"/>
</dbReference>
<dbReference type="Gene3D" id="3.15.10.40">
    <property type="entry name" value="Uncharacterised protein PF07273, DUF1439"/>
    <property type="match status" value="1"/>
</dbReference>
<keyword evidence="3" id="KW-1185">Reference proteome</keyword>
<sequence length="174" mass="19515">MKSLCFCVALLCLCTCHLALAASDVTVPSTEIERQVLAQFPFDRTYKNTKAHFFNPLLNIDPLDDTVEIEVQLRSTDDQGMLLLTGTLQGTLYYNPIQRTLALKRPRLHDVVILEDSLKDSHETLRDIRQTIGQSLPDIILLSTKSLKPDGKELILPSSEPTIRVVPQGLLLTF</sequence>
<evidence type="ECO:0000313" key="2">
    <source>
        <dbReference type="EMBL" id="MCC2617586.1"/>
    </source>
</evidence>
<proteinExistence type="predicted"/>
<comment type="caution">
    <text evidence="2">The sequence shown here is derived from an EMBL/GenBank/DDBJ whole genome shotgun (WGS) entry which is preliminary data.</text>
</comment>
<reference evidence="2 3" key="1">
    <citation type="submission" date="2021-10" db="EMBL/GenBank/DDBJ databases">
        <title>Draft genome of Aestuariibacter halophilus JC2043.</title>
        <authorList>
            <person name="Emsley S.A."/>
            <person name="Pfannmuller K.M."/>
            <person name="Ushijima B."/>
            <person name="Saw J.H."/>
            <person name="Videau P."/>
        </authorList>
    </citation>
    <scope>NUCLEOTIDE SEQUENCE [LARGE SCALE GENOMIC DNA]</scope>
    <source>
        <strain evidence="2 3">JC2043</strain>
    </source>
</reference>
<dbReference type="RefSeq" id="WP_229161860.1">
    <property type="nucleotide sequence ID" value="NZ_JAJEWP010000005.1"/>
</dbReference>